<feature type="transmembrane region" description="Helical" evidence="7">
    <location>
        <begin position="16"/>
        <end position="35"/>
    </location>
</feature>
<dbReference type="AlphaFoldDB" id="A0A017TIY6"/>
<dbReference type="Proteomes" id="UP000019678">
    <property type="component" value="Unassembled WGS sequence"/>
</dbReference>
<evidence type="ECO:0000256" key="4">
    <source>
        <dbReference type="ARBA" id="ARBA00022692"/>
    </source>
</evidence>
<keyword evidence="6 7" id="KW-0472">Membrane</keyword>
<dbReference type="EMBL" id="ASRX01000003">
    <property type="protein sequence ID" value="EYF08546.1"/>
    <property type="molecule type" value="Genomic_DNA"/>
</dbReference>
<feature type="transmembrane region" description="Helical" evidence="7">
    <location>
        <begin position="134"/>
        <end position="155"/>
    </location>
</feature>
<dbReference type="PROSITE" id="PS50928">
    <property type="entry name" value="ABC_TM1"/>
    <property type="match status" value="1"/>
</dbReference>
<feature type="transmembrane region" description="Helical" evidence="7">
    <location>
        <begin position="195"/>
        <end position="223"/>
    </location>
</feature>
<dbReference type="STRING" id="1192034.CAP_4076"/>
<keyword evidence="2 7" id="KW-0813">Transport</keyword>
<dbReference type="SUPFAM" id="SSF161098">
    <property type="entry name" value="MetI-like"/>
    <property type="match status" value="1"/>
</dbReference>
<proteinExistence type="inferred from homology"/>
<keyword evidence="5 7" id="KW-1133">Transmembrane helix</keyword>
<sequence length="271" mass="27764">MVASTRVPSSRTSQRHLVGVAAPPLVALVALLAGWELMTRALGVPAFLLPPPSAIARAGVTDAAGLAMATLITAEAAVAGFALSTLLGVLAAVLLATSRPLERALYPYAVLLQTVPIVAIAPLLVLWFGPGGRAVTVSAFIVSVFPVIANTLAGIRSVEPSLRDLFRLYGAGRLATLVKLELPAALPSIVTGLRVAAGLAVIGAIVGEFVAGFSEGAAGLGILVLSAYRQLRTDLLFAAVLCAAALGLTLFGAVSLTGRRLLRRWHPSARG</sequence>
<dbReference type="Pfam" id="PF00528">
    <property type="entry name" value="BPD_transp_1"/>
    <property type="match status" value="1"/>
</dbReference>
<comment type="similarity">
    <text evidence="7">Belongs to the binding-protein-dependent transport system permease family.</text>
</comment>
<evidence type="ECO:0000256" key="2">
    <source>
        <dbReference type="ARBA" id="ARBA00022448"/>
    </source>
</evidence>
<dbReference type="InterPro" id="IPR035906">
    <property type="entry name" value="MetI-like_sf"/>
</dbReference>
<dbReference type="CDD" id="cd06261">
    <property type="entry name" value="TM_PBP2"/>
    <property type="match status" value="1"/>
</dbReference>
<dbReference type="Gene3D" id="1.10.3720.10">
    <property type="entry name" value="MetI-like"/>
    <property type="match status" value="1"/>
</dbReference>
<dbReference type="eggNOG" id="COG0600">
    <property type="taxonomic scope" value="Bacteria"/>
</dbReference>
<keyword evidence="3" id="KW-1003">Cell membrane</keyword>
<evidence type="ECO:0000313" key="10">
    <source>
        <dbReference type="Proteomes" id="UP000019678"/>
    </source>
</evidence>
<name>A0A017TIY6_9BACT</name>
<feature type="transmembrane region" description="Helical" evidence="7">
    <location>
        <begin position="108"/>
        <end position="128"/>
    </location>
</feature>
<comment type="caution">
    <text evidence="9">The sequence shown here is derived from an EMBL/GenBank/DDBJ whole genome shotgun (WGS) entry which is preliminary data.</text>
</comment>
<dbReference type="GO" id="GO:0005886">
    <property type="term" value="C:plasma membrane"/>
    <property type="evidence" value="ECO:0007669"/>
    <property type="project" value="UniProtKB-SubCell"/>
</dbReference>
<evidence type="ECO:0000256" key="6">
    <source>
        <dbReference type="ARBA" id="ARBA00023136"/>
    </source>
</evidence>
<organism evidence="9 10">
    <name type="scientific">Chondromyces apiculatus DSM 436</name>
    <dbReference type="NCBI Taxonomy" id="1192034"/>
    <lineage>
        <taxon>Bacteria</taxon>
        <taxon>Pseudomonadati</taxon>
        <taxon>Myxococcota</taxon>
        <taxon>Polyangia</taxon>
        <taxon>Polyangiales</taxon>
        <taxon>Polyangiaceae</taxon>
        <taxon>Chondromyces</taxon>
    </lineage>
</organism>
<evidence type="ECO:0000256" key="1">
    <source>
        <dbReference type="ARBA" id="ARBA00004651"/>
    </source>
</evidence>
<dbReference type="PANTHER" id="PTHR30151">
    <property type="entry name" value="ALKANE SULFONATE ABC TRANSPORTER-RELATED, MEMBRANE SUBUNIT"/>
    <property type="match status" value="1"/>
</dbReference>
<feature type="transmembrane region" description="Helical" evidence="7">
    <location>
        <begin position="235"/>
        <end position="256"/>
    </location>
</feature>
<comment type="subcellular location">
    <subcellularLocation>
        <location evidence="1 7">Cell membrane</location>
        <topology evidence="1 7">Multi-pass membrane protein</topology>
    </subcellularLocation>
</comment>
<evidence type="ECO:0000313" key="9">
    <source>
        <dbReference type="EMBL" id="EYF08546.1"/>
    </source>
</evidence>
<reference evidence="9 10" key="1">
    <citation type="submission" date="2013-05" db="EMBL/GenBank/DDBJ databases">
        <title>Genome assembly of Chondromyces apiculatus DSM 436.</title>
        <authorList>
            <person name="Sharma G."/>
            <person name="Khatri I."/>
            <person name="Kaur C."/>
            <person name="Mayilraj S."/>
            <person name="Subramanian S."/>
        </authorList>
    </citation>
    <scope>NUCLEOTIDE SEQUENCE [LARGE SCALE GENOMIC DNA]</scope>
    <source>
        <strain evidence="9 10">DSM 436</strain>
    </source>
</reference>
<dbReference type="GO" id="GO:0055085">
    <property type="term" value="P:transmembrane transport"/>
    <property type="evidence" value="ECO:0007669"/>
    <property type="project" value="InterPro"/>
</dbReference>
<keyword evidence="10" id="KW-1185">Reference proteome</keyword>
<evidence type="ECO:0000259" key="8">
    <source>
        <dbReference type="PROSITE" id="PS50928"/>
    </source>
</evidence>
<feature type="domain" description="ABC transmembrane type-1" evidence="8">
    <location>
        <begin position="70"/>
        <end position="258"/>
    </location>
</feature>
<gene>
    <name evidence="9" type="ORF">CAP_4076</name>
</gene>
<dbReference type="PANTHER" id="PTHR30151:SF41">
    <property type="entry name" value="ABC TRANSPORTER PERMEASE PROTEIN"/>
    <property type="match status" value="1"/>
</dbReference>
<protein>
    <submittedName>
        <fullName evidence="9">Hydroxymethylpyrimidine ABC transporter, transmembrane component</fullName>
    </submittedName>
</protein>
<accession>A0A017TIY6</accession>
<keyword evidence="4 7" id="KW-0812">Transmembrane</keyword>
<dbReference type="InterPro" id="IPR000515">
    <property type="entry name" value="MetI-like"/>
</dbReference>
<evidence type="ECO:0000256" key="5">
    <source>
        <dbReference type="ARBA" id="ARBA00022989"/>
    </source>
</evidence>
<feature type="transmembrane region" description="Helical" evidence="7">
    <location>
        <begin position="76"/>
        <end position="96"/>
    </location>
</feature>
<evidence type="ECO:0000256" key="3">
    <source>
        <dbReference type="ARBA" id="ARBA00022475"/>
    </source>
</evidence>
<evidence type="ECO:0000256" key="7">
    <source>
        <dbReference type="RuleBase" id="RU363032"/>
    </source>
</evidence>